<evidence type="ECO:0000313" key="1">
    <source>
        <dbReference type="EMBL" id="EMS73192.1"/>
    </source>
</evidence>
<organism evidence="1 2">
    <name type="scientific">Ruminiclostridium cellobioparum subsp. termitidis CT1112</name>
    <dbReference type="NCBI Taxonomy" id="1195236"/>
    <lineage>
        <taxon>Bacteria</taxon>
        <taxon>Bacillati</taxon>
        <taxon>Bacillota</taxon>
        <taxon>Clostridia</taxon>
        <taxon>Eubacteriales</taxon>
        <taxon>Oscillospiraceae</taxon>
        <taxon>Ruminiclostridium</taxon>
    </lineage>
</organism>
<accession>S0FMR4</accession>
<gene>
    <name evidence="1" type="ORF">CTER_0815</name>
</gene>
<proteinExistence type="predicted"/>
<dbReference type="AlphaFoldDB" id="S0FMR4"/>
<keyword evidence="2" id="KW-1185">Reference proteome</keyword>
<sequence length="33" mass="3648">MGGDPHFFNVKGSMAVVSEPGLLYKSLIRQCEH</sequence>
<protein>
    <submittedName>
        <fullName evidence="1">Uncharacterized protein</fullName>
    </submittedName>
</protein>
<evidence type="ECO:0000313" key="2">
    <source>
        <dbReference type="Proteomes" id="UP000014155"/>
    </source>
</evidence>
<dbReference type="EMBL" id="AORV01000021">
    <property type="protein sequence ID" value="EMS73192.1"/>
    <property type="molecule type" value="Genomic_DNA"/>
</dbReference>
<name>S0FMR4_RUMCE</name>
<comment type="caution">
    <text evidence="1">The sequence shown here is derived from an EMBL/GenBank/DDBJ whole genome shotgun (WGS) entry which is preliminary data.</text>
</comment>
<dbReference type="STRING" id="1195236.CTER_0815"/>
<reference evidence="1 2" key="1">
    <citation type="journal article" date="2013" name="Genome Announc.">
        <title>Draft Genome Sequence of the Cellulolytic, Mesophilic, Anaerobic Bacterium Clostridium termitidis Strain CT1112 (DSM 5398).</title>
        <authorList>
            <person name="Lal S."/>
            <person name="Ramachandran U."/>
            <person name="Zhang X."/>
            <person name="Munir R."/>
            <person name="Sparling R."/>
            <person name="Levin D.B."/>
        </authorList>
    </citation>
    <scope>NUCLEOTIDE SEQUENCE [LARGE SCALE GENOMIC DNA]</scope>
    <source>
        <strain evidence="1 2">CT1112</strain>
    </source>
</reference>
<dbReference type="Proteomes" id="UP000014155">
    <property type="component" value="Unassembled WGS sequence"/>
</dbReference>